<comment type="caution">
    <text evidence="1">The sequence shown here is derived from an EMBL/GenBank/DDBJ whole genome shotgun (WGS) entry which is preliminary data.</text>
</comment>
<keyword evidence="2" id="KW-1185">Reference proteome</keyword>
<organism evidence="1 2">
    <name type="scientific">Aquimarina addita</name>
    <dbReference type="NCBI Taxonomy" id="870485"/>
    <lineage>
        <taxon>Bacteria</taxon>
        <taxon>Pseudomonadati</taxon>
        <taxon>Bacteroidota</taxon>
        <taxon>Flavobacteriia</taxon>
        <taxon>Flavobacteriales</taxon>
        <taxon>Flavobacteriaceae</taxon>
        <taxon>Aquimarina</taxon>
    </lineage>
</organism>
<dbReference type="Pfam" id="PF04134">
    <property type="entry name" value="DCC1-like"/>
    <property type="match status" value="1"/>
</dbReference>
<dbReference type="PANTHER" id="PTHR33639:SF2">
    <property type="entry name" value="DUF393 DOMAIN-CONTAINING PROTEIN"/>
    <property type="match status" value="1"/>
</dbReference>
<proteinExistence type="predicted"/>
<name>A0ABP7XF35_9FLAO</name>
<reference evidence="2" key="1">
    <citation type="journal article" date="2019" name="Int. J. Syst. Evol. Microbiol.">
        <title>The Global Catalogue of Microorganisms (GCM) 10K type strain sequencing project: providing services to taxonomists for standard genome sequencing and annotation.</title>
        <authorList>
            <consortium name="The Broad Institute Genomics Platform"/>
            <consortium name="The Broad Institute Genome Sequencing Center for Infectious Disease"/>
            <person name="Wu L."/>
            <person name="Ma J."/>
        </authorList>
    </citation>
    <scope>NUCLEOTIDE SEQUENCE [LARGE SCALE GENOMIC DNA]</scope>
    <source>
        <strain evidence="2">JCM 17106</strain>
    </source>
</reference>
<evidence type="ECO:0000313" key="1">
    <source>
        <dbReference type="EMBL" id="GAA4114363.1"/>
    </source>
</evidence>
<accession>A0ABP7XF35</accession>
<dbReference type="PANTHER" id="PTHR33639">
    <property type="entry name" value="THIOL-DISULFIDE OXIDOREDUCTASE DCC"/>
    <property type="match status" value="1"/>
</dbReference>
<dbReference type="InterPro" id="IPR052927">
    <property type="entry name" value="DCC_oxidoreductase"/>
</dbReference>
<gene>
    <name evidence="1" type="ORF">GCM10022393_13740</name>
</gene>
<dbReference type="InterPro" id="IPR007263">
    <property type="entry name" value="DCC1-like"/>
</dbReference>
<sequence>MNSTERINTGDKEERMIILFDGVCNLCNGFIDFVIKRDVNHKIFYCSLQSDTAKEILKGKDIIIHNSFSTIYFYDKGQIYKKSTAVLRILKELPNYRLLASFFLIMPAFLRDFFYKIISKNRYRLFGKKESCRLPSPEERAQFL</sequence>
<protein>
    <submittedName>
        <fullName evidence="1">Thiol-disulfide oxidoreductase DCC family protein</fullName>
    </submittedName>
</protein>
<evidence type="ECO:0000313" key="2">
    <source>
        <dbReference type="Proteomes" id="UP001500459"/>
    </source>
</evidence>
<dbReference type="RefSeq" id="WP_344925897.1">
    <property type="nucleotide sequence ID" value="NZ_BAABCW010000004.1"/>
</dbReference>
<dbReference type="EMBL" id="BAABCW010000004">
    <property type="protein sequence ID" value="GAA4114363.1"/>
    <property type="molecule type" value="Genomic_DNA"/>
</dbReference>
<dbReference type="Proteomes" id="UP001500459">
    <property type="component" value="Unassembled WGS sequence"/>
</dbReference>